<proteinExistence type="predicted"/>
<comment type="caution">
    <text evidence="10">The sequence shown here is derived from an EMBL/GenBank/DDBJ whole genome shotgun (WGS) entry which is preliminary data.</text>
</comment>
<dbReference type="Gene3D" id="3.80.10.10">
    <property type="entry name" value="Ribonuclease Inhibitor"/>
    <property type="match status" value="3"/>
</dbReference>
<evidence type="ECO:0000256" key="3">
    <source>
        <dbReference type="ARBA" id="ARBA00022741"/>
    </source>
</evidence>
<dbReference type="InterPro" id="IPR006553">
    <property type="entry name" value="Leu-rich_rpt_Cys-con_subtyp"/>
</dbReference>
<evidence type="ECO:0000313" key="10">
    <source>
        <dbReference type="EMBL" id="MED6133184.1"/>
    </source>
</evidence>
<dbReference type="PANTHER" id="PTHR36766:SF40">
    <property type="entry name" value="DISEASE RESISTANCE PROTEIN RGA3"/>
    <property type="match status" value="1"/>
</dbReference>
<feature type="domain" description="Disease resistance protein winged helix" evidence="8">
    <location>
        <begin position="424"/>
        <end position="492"/>
    </location>
</feature>
<dbReference type="PANTHER" id="PTHR36766">
    <property type="entry name" value="PLANT BROAD-SPECTRUM MILDEW RESISTANCE PROTEIN RPW8"/>
    <property type="match status" value="1"/>
</dbReference>
<keyword evidence="1" id="KW-0433">Leucine-rich repeat</keyword>
<evidence type="ECO:0000256" key="1">
    <source>
        <dbReference type="ARBA" id="ARBA00022614"/>
    </source>
</evidence>
<dbReference type="InterPro" id="IPR041118">
    <property type="entry name" value="Rx_N"/>
</dbReference>
<name>A0ABU6SAD2_9FABA</name>
<evidence type="ECO:0000256" key="5">
    <source>
        <dbReference type="ARBA" id="ARBA00022840"/>
    </source>
</evidence>
<feature type="domain" description="NB-ARC" evidence="6">
    <location>
        <begin position="165"/>
        <end position="334"/>
    </location>
</feature>
<dbReference type="InterPro" id="IPR027417">
    <property type="entry name" value="P-loop_NTPase"/>
</dbReference>
<evidence type="ECO:0000313" key="11">
    <source>
        <dbReference type="Proteomes" id="UP001341840"/>
    </source>
</evidence>
<dbReference type="InterPro" id="IPR042197">
    <property type="entry name" value="Apaf_helical"/>
</dbReference>
<feature type="domain" description="R13L1/DRL21-like LRR repeat region" evidence="9">
    <location>
        <begin position="678"/>
        <end position="803"/>
    </location>
</feature>
<evidence type="ECO:0008006" key="12">
    <source>
        <dbReference type="Google" id="ProtNLM"/>
    </source>
</evidence>
<reference evidence="10 11" key="1">
    <citation type="journal article" date="2023" name="Plants (Basel)">
        <title>Bridging the Gap: Combining Genomics and Transcriptomics Approaches to Understand Stylosanthes scabra, an Orphan Legume from the Brazilian Caatinga.</title>
        <authorList>
            <person name="Ferreira-Neto J.R.C."/>
            <person name="da Silva M.D."/>
            <person name="Binneck E."/>
            <person name="de Melo N.F."/>
            <person name="da Silva R.H."/>
            <person name="de Melo A.L.T.M."/>
            <person name="Pandolfi V."/>
            <person name="Bustamante F.O."/>
            <person name="Brasileiro-Vidal A.C."/>
            <person name="Benko-Iseppon A.M."/>
        </authorList>
    </citation>
    <scope>NUCLEOTIDE SEQUENCE [LARGE SCALE GENOMIC DNA]</scope>
    <source>
        <tissue evidence="10">Leaves</tissue>
    </source>
</reference>
<dbReference type="SUPFAM" id="SSF52058">
    <property type="entry name" value="L domain-like"/>
    <property type="match status" value="1"/>
</dbReference>
<dbReference type="SUPFAM" id="SSF52540">
    <property type="entry name" value="P-loop containing nucleoside triphosphate hydrolases"/>
    <property type="match status" value="1"/>
</dbReference>
<organism evidence="10 11">
    <name type="scientific">Stylosanthes scabra</name>
    <dbReference type="NCBI Taxonomy" id="79078"/>
    <lineage>
        <taxon>Eukaryota</taxon>
        <taxon>Viridiplantae</taxon>
        <taxon>Streptophyta</taxon>
        <taxon>Embryophyta</taxon>
        <taxon>Tracheophyta</taxon>
        <taxon>Spermatophyta</taxon>
        <taxon>Magnoliopsida</taxon>
        <taxon>eudicotyledons</taxon>
        <taxon>Gunneridae</taxon>
        <taxon>Pentapetalae</taxon>
        <taxon>rosids</taxon>
        <taxon>fabids</taxon>
        <taxon>Fabales</taxon>
        <taxon>Fabaceae</taxon>
        <taxon>Papilionoideae</taxon>
        <taxon>50 kb inversion clade</taxon>
        <taxon>dalbergioids sensu lato</taxon>
        <taxon>Dalbergieae</taxon>
        <taxon>Pterocarpus clade</taxon>
        <taxon>Stylosanthes</taxon>
    </lineage>
</organism>
<dbReference type="InterPro" id="IPR056789">
    <property type="entry name" value="LRR_R13L1-DRL21"/>
</dbReference>
<keyword evidence="3" id="KW-0547">Nucleotide-binding</keyword>
<dbReference type="Gene3D" id="1.10.10.10">
    <property type="entry name" value="Winged helix-like DNA-binding domain superfamily/Winged helix DNA-binding domain"/>
    <property type="match status" value="1"/>
</dbReference>
<protein>
    <recommendedName>
        <fullName evidence="12">Disease resistance RPP13-like protein 1</fullName>
    </recommendedName>
</protein>
<feature type="domain" description="Disease resistance N-terminal" evidence="7">
    <location>
        <begin position="10"/>
        <end position="106"/>
    </location>
</feature>
<gene>
    <name evidence="10" type="ORF">PIB30_026256</name>
</gene>
<dbReference type="Pfam" id="PF25019">
    <property type="entry name" value="LRR_R13L1-DRL21"/>
    <property type="match status" value="1"/>
</dbReference>
<dbReference type="Gene3D" id="1.20.5.4130">
    <property type="match status" value="1"/>
</dbReference>
<dbReference type="Gene3D" id="3.40.50.300">
    <property type="entry name" value="P-loop containing nucleotide triphosphate hydrolases"/>
    <property type="match status" value="1"/>
</dbReference>
<dbReference type="Pfam" id="PF23559">
    <property type="entry name" value="WHD_DRP"/>
    <property type="match status" value="1"/>
</dbReference>
<dbReference type="InterPro" id="IPR036388">
    <property type="entry name" value="WH-like_DNA-bd_sf"/>
</dbReference>
<dbReference type="Pfam" id="PF00931">
    <property type="entry name" value="NB-ARC"/>
    <property type="match status" value="1"/>
</dbReference>
<accession>A0ABU6SAD2</accession>
<dbReference type="InterPro" id="IPR058922">
    <property type="entry name" value="WHD_DRP"/>
</dbReference>
<sequence>MAGALVSQAFVNSLIQVVFERLASPEFASFIRGKKLNNKLLQRLVTNLYAVQTVLNDAEQRQIKDPAVKKWLDDLKDAVYDADDLLDRVSTEAATTQKEVSTLFSRFLNFRESEVVTKLEDINERLESAGKNKDILGLKGNARENLLWRTPSTSLLERSTIYGRDQDKEAIMELLLDDTNTDATDAVSVIPIVGMGGVGKSTLAQQLYNDESLEQRFDLKMWVCVSHEFDVQKITKALIEAINSSSCNMKGLDFLQLELKEKLIGKKYLLVLDDVWNEHYGDWSDFLKPLEYGAKGSKILVTTRSTKVASVVQTCRPYQLSLLSDADCWLVFAHHSCLPLESGEDSIKKKIGRQIADKCKGLPLAAKTLGGLLRRQDDIRNWKAIMQSEIWELSDNESKIIPALRISYHYLPPYLKPCFAYCSLFPKNYKFDKDELVLLWMAEDFLQSPKTGKTLEDIGLEYFDELTSTSCFQLSSIDGDCFVMHDLMHDLAVSVAGEFHFRLEGSEKANRIGARTRHLSYSKSIYHISRKLQAFGGAQHLRTFFPICSNVVPFNNDMELLIILPMLKSLRVLSFCSFQNLVEVPDSIGELIQLRYLDLSRTKIKSLPESLGNLYNLQTLKLYFCDHLRRLPSSIQNLVNLRHLDVTESSLVETPKGISKLQNLQFLTDFVASEGNSIAELGGLPNIHGRLGITHIQNVRNSSEASEARMMEKKHISPLFYGWDYHSEVSSSQQERDIFDKLQPHTNVNTLWICGYRGTTFPDWLSHSSYNNIATIALNFCRNCCMLPSLGQLPNLKSLTITNFPVLQKVGGEFYRSDNLCSATPPFPSLEHLEFDNMPCWQEWDSFDPSAFPQLKYLELRDCPRLSKGLPDHLPVLKTLSIRGCQKLVSSLPRAPVTHIVISESNCLVLQDLPLSLNSLSLSGSQVVQSMFKVIANMVPTCLKSLSISDCWFAVSFPGDCLPASLKSLHIKNCRRLELPNQQHQFLEVLSIINSCDSLTSLSPEMFPNLTKLDFTKCHNLESLTVSYDAALQNLKTLTIDDCRRFAFFGRERITVAGKNCSLPKLQNLTIKHCPRLDLFPIRELVPNLRSLNITNCVKLLSLVTSEEFHPQGLLHLIIGGDCDRLKSFPMEGTLPASLMHLELNGLLSLETLDCKGLVGLTSLQQLIIADCPKLENLDGERLPACLSQLYIYYSPSMEKLYREKDSRIWPKMSHIPEIRTIVHRIAD</sequence>
<evidence type="ECO:0000259" key="7">
    <source>
        <dbReference type="Pfam" id="PF18052"/>
    </source>
</evidence>
<evidence type="ECO:0000256" key="2">
    <source>
        <dbReference type="ARBA" id="ARBA00022737"/>
    </source>
</evidence>
<keyword evidence="5" id="KW-0067">ATP-binding</keyword>
<dbReference type="Gene3D" id="1.10.8.430">
    <property type="entry name" value="Helical domain of apoptotic protease-activating factors"/>
    <property type="match status" value="1"/>
</dbReference>
<evidence type="ECO:0000259" key="8">
    <source>
        <dbReference type="Pfam" id="PF23559"/>
    </source>
</evidence>
<evidence type="ECO:0000259" key="9">
    <source>
        <dbReference type="Pfam" id="PF25019"/>
    </source>
</evidence>
<keyword evidence="4" id="KW-0611">Plant defense</keyword>
<keyword evidence="2" id="KW-0677">Repeat</keyword>
<keyword evidence="11" id="KW-1185">Reference proteome</keyword>
<evidence type="ECO:0000259" key="6">
    <source>
        <dbReference type="Pfam" id="PF00931"/>
    </source>
</evidence>
<dbReference type="SUPFAM" id="SSF52047">
    <property type="entry name" value="RNI-like"/>
    <property type="match status" value="2"/>
</dbReference>
<dbReference type="InterPro" id="IPR032675">
    <property type="entry name" value="LRR_dom_sf"/>
</dbReference>
<dbReference type="SMART" id="SM00367">
    <property type="entry name" value="LRR_CC"/>
    <property type="match status" value="5"/>
</dbReference>
<dbReference type="EMBL" id="JASCZI010060513">
    <property type="protein sequence ID" value="MED6133184.1"/>
    <property type="molecule type" value="Genomic_DNA"/>
</dbReference>
<dbReference type="Pfam" id="PF18052">
    <property type="entry name" value="Rx_N"/>
    <property type="match status" value="1"/>
</dbReference>
<dbReference type="InterPro" id="IPR002182">
    <property type="entry name" value="NB-ARC"/>
</dbReference>
<evidence type="ECO:0000256" key="4">
    <source>
        <dbReference type="ARBA" id="ARBA00022821"/>
    </source>
</evidence>
<dbReference type="Proteomes" id="UP001341840">
    <property type="component" value="Unassembled WGS sequence"/>
</dbReference>
<dbReference type="PRINTS" id="PR00364">
    <property type="entry name" value="DISEASERSIST"/>
</dbReference>